<protein>
    <recommendedName>
        <fullName evidence="4 10">Phosphate propanoyltransferase</fullName>
        <ecNumber evidence="3 10">2.3.1.222</ecNumber>
    </recommendedName>
</protein>
<evidence type="ECO:0000256" key="9">
    <source>
        <dbReference type="ARBA" id="ARBA00047589"/>
    </source>
</evidence>
<evidence type="ECO:0000256" key="8">
    <source>
        <dbReference type="ARBA" id="ARBA00023315"/>
    </source>
</evidence>
<comment type="function">
    <text evidence="10">Involved in 1,2-propanediol (1,2-PD) degradation by catalyzing the conversion of propanoyl-CoA to propanoyl-phosphate.</text>
</comment>
<evidence type="ECO:0000256" key="10">
    <source>
        <dbReference type="PIRNR" id="PIRNR010130"/>
    </source>
</evidence>
<keyword evidence="7" id="KW-0862">Zinc</keyword>
<comment type="pathway">
    <text evidence="10">Polyol metabolism; 1,2-propanediol degradation.</text>
</comment>
<dbReference type="NCBIfam" id="NF011652">
    <property type="entry name" value="PRK15070.1"/>
    <property type="match status" value="1"/>
</dbReference>
<name>A0A3D9KJL8_9BACL</name>
<comment type="similarity">
    <text evidence="2 10">Belongs to the PduL family.</text>
</comment>
<dbReference type="PIRSF" id="PIRSF010130">
    <property type="entry name" value="PduL"/>
    <property type="match status" value="1"/>
</dbReference>
<sequence>MSRAFLALYWGYILVCEKGWLFMSEAESKKVPVGVSARHIHLSQEHVEVLFGAGAKLTEFKPLSQPGQFAANETVAVFGPKGSFPKVRILGPARKATQLEVSRTDAFSLGLNPPVRESGNIENTPGIRIVGPAGEVTVDHGVIVAARHIHFHTSDAERWGIGDKQLLKVRVGGERGVVFEQVVARVSDSFALDMHIDTDEGNAAGVNTGDFGEIVD</sequence>
<keyword evidence="5 10" id="KW-0808">Transferase</keyword>
<gene>
    <name evidence="11" type="ORF">DFP98_103335</name>
</gene>
<dbReference type="InterPro" id="IPR008300">
    <property type="entry name" value="PTAC"/>
</dbReference>
<dbReference type="UniPathway" id="UPA00621"/>
<evidence type="ECO:0000256" key="3">
    <source>
        <dbReference type="ARBA" id="ARBA00012206"/>
    </source>
</evidence>
<keyword evidence="6" id="KW-0479">Metal-binding</keyword>
<evidence type="ECO:0000256" key="7">
    <source>
        <dbReference type="ARBA" id="ARBA00022833"/>
    </source>
</evidence>
<accession>A0A3D9KJL8</accession>
<evidence type="ECO:0000256" key="5">
    <source>
        <dbReference type="ARBA" id="ARBA00022679"/>
    </source>
</evidence>
<dbReference type="Pfam" id="PF06130">
    <property type="entry name" value="PTAC"/>
    <property type="match status" value="1"/>
</dbReference>
<dbReference type="EMBL" id="QRDZ01000003">
    <property type="protein sequence ID" value="RED86480.1"/>
    <property type="molecule type" value="Genomic_DNA"/>
</dbReference>
<dbReference type="AlphaFoldDB" id="A0A3D9KJL8"/>
<reference evidence="11 12" key="1">
    <citation type="submission" date="2018-07" db="EMBL/GenBank/DDBJ databases">
        <title>Genomic Encyclopedia of Type Strains, Phase III (KMG-III): the genomes of soil and plant-associated and newly described type strains.</title>
        <authorList>
            <person name="Whitman W."/>
        </authorList>
    </citation>
    <scope>NUCLEOTIDE SEQUENCE [LARGE SCALE GENOMIC DNA]</scope>
    <source>
        <strain evidence="11 12">CECT 7287</strain>
    </source>
</reference>
<dbReference type="PANTHER" id="PTHR39453:SF1">
    <property type="entry name" value="PHOSPHATE PROPANOYLTRANSFERASE"/>
    <property type="match status" value="1"/>
</dbReference>
<comment type="cofactor">
    <cofactor evidence="1">
        <name>Zn(2+)</name>
        <dbReference type="ChEBI" id="CHEBI:29105"/>
    </cofactor>
</comment>
<organism evidence="11 12">
    <name type="scientific">Cohnella phaseoli</name>
    <dbReference type="NCBI Taxonomy" id="456490"/>
    <lineage>
        <taxon>Bacteria</taxon>
        <taxon>Bacillati</taxon>
        <taxon>Bacillota</taxon>
        <taxon>Bacilli</taxon>
        <taxon>Bacillales</taxon>
        <taxon>Paenibacillaceae</taxon>
        <taxon>Cohnella</taxon>
    </lineage>
</organism>
<dbReference type="EC" id="2.3.1.222" evidence="3 10"/>
<proteinExistence type="inferred from homology"/>
<evidence type="ECO:0000256" key="4">
    <source>
        <dbReference type="ARBA" id="ARBA00020837"/>
    </source>
</evidence>
<comment type="catalytic activity">
    <reaction evidence="9 10">
        <text>propanoyl-CoA + phosphate = propanoyl phosphate + CoA</text>
        <dbReference type="Rhea" id="RHEA:28046"/>
        <dbReference type="ChEBI" id="CHEBI:43474"/>
        <dbReference type="ChEBI" id="CHEBI:57287"/>
        <dbReference type="ChEBI" id="CHEBI:57392"/>
        <dbReference type="ChEBI" id="CHEBI:58933"/>
        <dbReference type="EC" id="2.3.1.222"/>
    </reaction>
</comment>
<evidence type="ECO:0000256" key="6">
    <source>
        <dbReference type="ARBA" id="ARBA00022723"/>
    </source>
</evidence>
<dbReference type="GO" id="GO:0016747">
    <property type="term" value="F:acyltransferase activity, transferring groups other than amino-acyl groups"/>
    <property type="evidence" value="ECO:0007669"/>
    <property type="project" value="InterPro"/>
</dbReference>
<keyword evidence="8 10" id="KW-0012">Acyltransferase</keyword>
<evidence type="ECO:0000256" key="1">
    <source>
        <dbReference type="ARBA" id="ARBA00001947"/>
    </source>
</evidence>
<comment type="caution">
    <text evidence="11">The sequence shown here is derived from an EMBL/GenBank/DDBJ whole genome shotgun (WGS) entry which is preliminary data.</text>
</comment>
<evidence type="ECO:0000256" key="2">
    <source>
        <dbReference type="ARBA" id="ARBA00007342"/>
    </source>
</evidence>
<evidence type="ECO:0000313" key="12">
    <source>
        <dbReference type="Proteomes" id="UP000256977"/>
    </source>
</evidence>
<dbReference type="GO" id="GO:0051144">
    <property type="term" value="P:1,2-propanediol catabolic process"/>
    <property type="evidence" value="ECO:0007669"/>
    <property type="project" value="UniProtKB-UniPathway"/>
</dbReference>
<evidence type="ECO:0000313" key="11">
    <source>
        <dbReference type="EMBL" id="RED86480.1"/>
    </source>
</evidence>
<keyword evidence="12" id="KW-1185">Reference proteome</keyword>
<dbReference type="Proteomes" id="UP000256977">
    <property type="component" value="Unassembled WGS sequence"/>
</dbReference>
<dbReference type="PANTHER" id="PTHR39453">
    <property type="entry name" value="PHOSPHATE PROPANOYLTRANSFERASE"/>
    <property type="match status" value="1"/>
</dbReference>
<dbReference type="GO" id="GO:0046872">
    <property type="term" value="F:metal ion binding"/>
    <property type="evidence" value="ECO:0007669"/>
    <property type="project" value="UniProtKB-KW"/>
</dbReference>